<feature type="region of interest" description="Disordered" evidence="1">
    <location>
        <begin position="48"/>
        <end position="89"/>
    </location>
</feature>
<feature type="compositionally biased region" description="Low complexity" evidence="1">
    <location>
        <begin position="73"/>
        <end position="87"/>
    </location>
</feature>
<evidence type="ECO:0000256" key="1">
    <source>
        <dbReference type="SAM" id="MobiDB-lite"/>
    </source>
</evidence>
<accession>A0A078AJ40</accession>
<feature type="compositionally biased region" description="Basic and acidic residues" evidence="1">
    <location>
        <begin position="48"/>
        <end position="59"/>
    </location>
</feature>
<evidence type="ECO:0000313" key="2">
    <source>
        <dbReference type="EMBL" id="CDW82239.1"/>
    </source>
</evidence>
<reference evidence="2 3" key="1">
    <citation type="submission" date="2014-06" db="EMBL/GenBank/DDBJ databases">
        <authorList>
            <person name="Swart Estienne"/>
        </authorList>
    </citation>
    <scope>NUCLEOTIDE SEQUENCE [LARGE SCALE GENOMIC DNA]</scope>
    <source>
        <strain evidence="2 3">130c</strain>
    </source>
</reference>
<protein>
    <submittedName>
        <fullName evidence="2">Uncharacterized protein</fullName>
    </submittedName>
</protein>
<dbReference type="EMBL" id="CCKQ01010708">
    <property type="protein sequence ID" value="CDW82239.1"/>
    <property type="molecule type" value="Genomic_DNA"/>
</dbReference>
<dbReference type="InParanoid" id="A0A078AJ40"/>
<organism evidence="2 3">
    <name type="scientific">Stylonychia lemnae</name>
    <name type="common">Ciliate</name>
    <dbReference type="NCBI Taxonomy" id="5949"/>
    <lineage>
        <taxon>Eukaryota</taxon>
        <taxon>Sar</taxon>
        <taxon>Alveolata</taxon>
        <taxon>Ciliophora</taxon>
        <taxon>Intramacronucleata</taxon>
        <taxon>Spirotrichea</taxon>
        <taxon>Stichotrichia</taxon>
        <taxon>Sporadotrichida</taxon>
        <taxon>Oxytrichidae</taxon>
        <taxon>Stylonychinae</taxon>
        <taxon>Stylonychia</taxon>
    </lineage>
</organism>
<feature type="region of interest" description="Disordered" evidence="1">
    <location>
        <begin position="381"/>
        <end position="426"/>
    </location>
</feature>
<proteinExistence type="predicted"/>
<name>A0A078AJ40_STYLE</name>
<keyword evidence="3" id="KW-1185">Reference proteome</keyword>
<sequence>MRPTLLQFRSPKERTPAFYTATVIHNRKQSQVTTDGKKLFNEILQKRESVSRQSEERVNKQLANSSQEQKRPTTTTLQNSQTSLLNNPKSNIMLSPGSYSSHVSFGKLAKEPCNAIYKKHNQGAQGEGNLVYIGQNIIIDKEMIRRFPGGSNFHPQKDIGFQLPKTLRDSDYQSTSYQKIVPSQDGMDINKQSIRIPSRNNRLEARRNQEKIPKLNEYSRYRKRIIPRKDIPIKTPKNQQTDDSFTKIQHIEEEELAHRDSYQRTQTTQETPIVEVEPHIFTKTYDNSKVKAFKKASFGNRNANHLYQASTKFQPSQTQYTHTGYINNTPFQTGEEFYSQRKSEFKTISYPTSATPYRFKRNLQQRVDDDYFNQVVRRYMSSMQQSNNNNGKKKKNRKRKSRARSQQQMRVQNNQNEFERDEDKNEDDLIDMQVNRLLKTFDKIEGNKKTQIISNEI</sequence>
<gene>
    <name evidence="2" type="primary">Contig17112.g18230</name>
    <name evidence="2" type="ORF">STYLEM_11269</name>
</gene>
<feature type="compositionally biased region" description="Basic residues" evidence="1">
    <location>
        <begin position="391"/>
        <end position="403"/>
    </location>
</feature>
<evidence type="ECO:0000313" key="3">
    <source>
        <dbReference type="Proteomes" id="UP000039865"/>
    </source>
</evidence>
<dbReference type="AlphaFoldDB" id="A0A078AJ40"/>
<feature type="compositionally biased region" description="Low complexity" evidence="1">
    <location>
        <begin position="381"/>
        <end position="390"/>
    </location>
</feature>
<dbReference type="Proteomes" id="UP000039865">
    <property type="component" value="Unassembled WGS sequence"/>
</dbReference>